<evidence type="ECO:0000313" key="2">
    <source>
        <dbReference type="EMBL" id="JAG01230.1"/>
    </source>
</evidence>
<reference evidence="2" key="1">
    <citation type="journal article" date="2014" name="PLoS ONE">
        <title>Transcriptome-Based Identification of ABC Transporters in the Western Tarnished Plant Bug Lygus hesperus.</title>
        <authorList>
            <person name="Hull J.J."/>
            <person name="Chaney K."/>
            <person name="Geib S.M."/>
            <person name="Fabrick J.A."/>
            <person name="Brent C.S."/>
            <person name="Walsh D."/>
            <person name="Lavine L.C."/>
        </authorList>
    </citation>
    <scope>NUCLEOTIDE SEQUENCE</scope>
</reference>
<sequence>MIIFLLLEKMYAFNVDLHHLFIDFCQAYDSVVRDQLYNDLRGPGTPKKLIRMVRATMTNAKCRVKISGLYGREFPLATGLRQGDPLVTTLFNFTMVSIIRCVRTNPGGTIYNRMTQHLA</sequence>
<dbReference type="EMBL" id="GBHO01042374">
    <property type="protein sequence ID" value="JAG01230.1"/>
    <property type="molecule type" value="Transcribed_RNA"/>
</dbReference>
<organism evidence="2">
    <name type="scientific">Lygus hesperus</name>
    <name type="common">Western plant bug</name>
    <dbReference type="NCBI Taxonomy" id="30085"/>
    <lineage>
        <taxon>Eukaryota</taxon>
        <taxon>Metazoa</taxon>
        <taxon>Ecdysozoa</taxon>
        <taxon>Arthropoda</taxon>
        <taxon>Hexapoda</taxon>
        <taxon>Insecta</taxon>
        <taxon>Pterygota</taxon>
        <taxon>Neoptera</taxon>
        <taxon>Paraneoptera</taxon>
        <taxon>Hemiptera</taxon>
        <taxon>Heteroptera</taxon>
        <taxon>Panheteroptera</taxon>
        <taxon>Cimicomorpha</taxon>
        <taxon>Miridae</taxon>
        <taxon>Mirini</taxon>
        <taxon>Lygus</taxon>
    </lineage>
</organism>
<feature type="domain" description="Reverse transcriptase" evidence="1">
    <location>
        <begin position="1"/>
        <end position="119"/>
    </location>
</feature>
<accession>A0A0A9W8R0</accession>
<dbReference type="InterPro" id="IPR000477">
    <property type="entry name" value="RT_dom"/>
</dbReference>
<feature type="non-terminal residue" evidence="2">
    <location>
        <position position="119"/>
    </location>
</feature>
<evidence type="ECO:0000259" key="1">
    <source>
        <dbReference type="PROSITE" id="PS50878"/>
    </source>
</evidence>
<dbReference type="PROSITE" id="PS50878">
    <property type="entry name" value="RT_POL"/>
    <property type="match status" value="1"/>
</dbReference>
<name>A0A0A9W8R0_LYGHE</name>
<reference evidence="2" key="2">
    <citation type="submission" date="2014-07" db="EMBL/GenBank/DDBJ databases">
        <authorList>
            <person name="Hull J."/>
        </authorList>
    </citation>
    <scope>NUCLEOTIDE SEQUENCE</scope>
</reference>
<protein>
    <submittedName>
        <fullName evidence="2">Retrovirus-related Pol polyprotein from type-2 retrotransposable element R2DM</fullName>
    </submittedName>
</protein>
<gene>
    <name evidence="2" type="primary">pol_153</name>
    <name evidence="2" type="ORF">CM83_102447</name>
</gene>
<proteinExistence type="predicted"/>
<dbReference type="Pfam" id="PF00078">
    <property type="entry name" value="RVT_1"/>
    <property type="match status" value="1"/>
</dbReference>
<dbReference type="AlphaFoldDB" id="A0A0A9W8R0"/>